<dbReference type="Pfam" id="PF13439">
    <property type="entry name" value="Glyco_transf_4"/>
    <property type="match status" value="1"/>
</dbReference>
<dbReference type="CDD" id="cd03809">
    <property type="entry name" value="GT4_MtfB-like"/>
    <property type="match status" value="1"/>
</dbReference>
<evidence type="ECO:0000313" key="5">
    <source>
        <dbReference type="Proteomes" id="UP001214530"/>
    </source>
</evidence>
<dbReference type="Pfam" id="PF00534">
    <property type="entry name" value="Glycos_transf_1"/>
    <property type="match status" value="1"/>
</dbReference>
<reference evidence="4" key="1">
    <citation type="submission" date="2023-03" db="EMBL/GenBank/DDBJ databases">
        <title>Andean soil-derived lignocellulolytic bacterial consortium as a source of novel taxa and putative plastic-active enzymes.</title>
        <authorList>
            <person name="Diaz-Garcia L."/>
            <person name="Chuvochina M."/>
            <person name="Feuerriegel G."/>
            <person name="Bunk B."/>
            <person name="Sproer C."/>
            <person name="Streit W.R."/>
            <person name="Rodriguez L.M."/>
            <person name="Overmann J."/>
            <person name="Jimenez D.J."/>
        </authorList>
    </citation>
    <scope>NUCLEOTIDE SEQUENCE</scope>
    <source>
        <strain evidence="4">MAG 3858</strain>
    </source>
</reference>
<dbReference type="Proteomes" id="UP001214530">
    <property type="component" value="Chromosome"/>
</dbReference>
<dbReference type="EMBL" id="CP119313">
    <property type="protein sequence ID" value="WEK19179.1"/>
    <property type="molecule type" value="Genomic_DNA"/>
</dbReference>
<dbReference type="PANTHER" id="PTHR46401">
    <property type="entry name" value="GLYCOSYLTRANSFERASE WBBK-RELATED"/>
    <property type="match status" value="1"/>
</dbReference>
<keyword evidence="1" id="KW-0808">Transferase</keyword>
<sequence length="364" mass="41749">MIKVLFDHQIFDRQTYGGISRYFANIIKGGNSAGEIEMIKGFLYTNNYYLQQNSINFSELLLSTFLKKSKHIYKKNNNYCNRLLSRGNFEVFHPTYFDTYFLDQLKKPLVITIHDMTYEEMPEYFPNNDPLPEQKRLLANRADKIIAISETTKTDIIKHLQVDANKIHVIPHGIDNKAPKYEEVENLPENYLLFVGSRSGYKNFFMFARAFKILTEKHKDIVLLLAGGGPLETGDSEFLIRNGIFDKTRQISATDSQLNMLYKNALCFVFPSLYEGFGIPILEAFKNNCPVILSNCSCFPEIAGDAALYFNPDSIESLAHQIETLITNKSLKSKLITAGKKKLETYTLDKCIKQTIELYKSLVD</sequence>
<gene>
    <name evidence="4" type="ORF">P0Y49_20585</name>
</gene>
<feature type="domain" description="Glycosyl transferase family 1" evidence="2">
    <location>
        <begin position="184"/>
        <end position="341"/>
    </location>
</feature>
<dbReference type="SUPFAM" id="SSF53756">
    <property type="entry name" value="UDP-Glycosyltransferase/glycogen phosphorylase"/>
    <property type="match status" value="1"/>
</dbReference>
<dbReference type="PANTHER" id="PTHR46401:SF2">
    <property type="entry name" value="GLYCOSYLTRANSFERASE WBBK-RELATED"/>
    <property type="match status" value="1"/>
</dbReference>
<dbReference type="Gene3D" id="3.40.50.2000">
    <property type="entry name" value="Glycogen Phosphorylase B"/>
    <property type="match status" value="2"/>
</dbReference>
<dbReference type="InterPro" id="IPR001296">
    <property type="entry name" value="Glyco_trans_1"/>
</dbReference>
<feature type="domain" description="Glycosyltransferase subfamily 4-like N-terminal" evidence="3">
    <location>
        <begin position="73"/>
        <end position="175"/>
    </location>
</feature>
<dbReference type="AlphaFoldDB" id="A0AAJ5W718"/>
<accession>A0AAJ5W718</accession>
<dbReference type="GO" id="GO:0009103">
    <property type="term" value="P:lipopolysaccharide biosynthetic process"/>
    <property type="evidence" value="ECO:0007669"/>
    <property type="project" value="TreeGrafter"/>
</dbReference>
<evidence type="ECO:0000259" key="3">
    <source>
        <dbReference type="Pfam" id="PF13439"/>
    </source>
</evidence>
<name>A0AAJ5W718_9SPHI</name>
<dbReference type="InterPro" id="IPR028098">
    <property type="entry name" value="Glyco_trans_4-like_N"/>
</dbReference>
<evidence type="ECO:0000313" key="4">
    <source>
        <dbReference type="EMBL" id="WEK19179.1"/>
    </source>
</evidence>
<protein>
    <submittedName>
        <fullName evidence="4">Glycosyltransferase family 1 protein</fullName>
    </submittedName>
</protein>
<dbReference type="GO" id="GO:0016757">
    <property type="term" value="F:glycosyltransferase activity"/>
    <property type="evidence" value="ECO:0007669"/>
    <property type="project" value="InterPro"/>
</dbReference>
<proteinExistence type="predicted"/>
<organism evidence="4 5">
    <name type="scientific">Candidatus Pedobacter colombiensis</name>
    <dbReference type="NCBI Taxonomy" id="3121371"/>
    <lineage>
        <taxon>Bacteria</taxon>
        <taxon>Pseudomonadati</taxon>
        <taxon>Bacteroidota</taxon>
        <taxon>Sphingobacteriia</taxon>
        <taxon>Sphingobacteriales</taxon>
        <taxon>Sphingobacteriaceae</taxon>
        <taxon>Pedobacter</taxon>
    </lineage>
</organism>
<evidence type="ECO:0000256" key="1">
    <source>
        <dbReference type="ARBA" id="ARBA00022679"/>
    </source>
</evidence>
<evidence type="ECO:0000259" key="2">
    <source>
        <dbReference type="Pfam" id="PF00534"/>
    </source>
</evidence>